<comment type="caution">
    <text evidence="4">The sequence shown here is derived from an EMBL/GenBank/DDBJ whole genome shotgun (WGS) entry which is preliminary data.</text>
</comment>
<evidence type="ECO:0000313" key="4">
    <source>
        <dbReference type="EMBL" id="TFJ81441.1"/>
    </source>
</evidence>
<accession>A0A4D9CQI6</accession>
<feature type="region of interest" description="Disordered" evidence="1">
    <location>
        <begin position="419"/>
        <end position="442"/>
    </location>
</feature>
<dbReference type="CDD" id="cd19941">
    <property type="entry name" value="TIL"/>
    <property type="match status" value="1"/>
</dbReference>
<feature type="compositionally biased region" description="Polar residues" evidence="1">
    <location>
        <begin position="233"/>
        <end position="252"/>
    </location>
</feature>
<name>A0A4D9CQI6_9STRA</name>
<dbReference type="EMBL" id="SDOX01000128">
    <property type="protein sequence ID" value="TFJ81441.1"/>
    <property type="molecule type" value="Genomic_DNA"/>
</dbReference>
<dbReference type="AlphaFoldDB" id="A0A4D9CQI6"/>
<evidence type="ECO:0000259" key="3">
    <source>
        <dbReference type="Pfam" id="PF01826"/>
    </source>
</evidence>
<reference evidence="4 5" key="1">
    <citation type="submission" date="2019-01" db="EMBL/GenBank/DDBJ databases">
        <title>Nuclear Genome Assembly of the Microalgal Biofuel strain Nannochloropsis salina CCMP1776.</title>
        <authorList>
            <person name="Hovde B."/>
        </authorList>
    </citation>
    <scope>NUCLEOTIDE SEQUENCE [LARGE SCALE GENOMIC DNA]</scope>
    <source>
        <strain evidence="4 5">CCMP1776</strain>
    </source>
</reference>
<evidence type="ECO:0000256" key="1">
    <source>
        <dbReference type="SAM" id="MobiDB-lite"/>
    </source>
</evidence>
<dbReference type="InterPro" id="IPR036084">
    <property type="entry name" value="Ser_inhib-like_sf"/>
</dbReference>
<dbReference type="SUPFAM" id="SSF57567">
    <property type="entry name" value="Serine protease inhibitors"/>
    <property type="match status" value="1"/>
</dbReference>
<organism evidence="4 5">
    <name type="scientific">Nannochloropsis salina CCMP1776</name>
    <dbReference type="NCBI Taxonomy" id="1027361"/>
    <lineage>
        <taxon>Eukaryota</taxon>
        <taxon>Sar</taxon>
        <taxon>Stramenopiles</taxon>
        <taxon>Ochrophyta</taxon>
        <taxon>Eustigmatophyceae</taxon>
        <taxon>Eustigmatales</taxon>
        <taxon>Monodopsidaceae</taxon>
        <taxon>Microchloropsis</taxon>
        <taxon>Microchloropsis salina</taxon>
    </lineage>
</organism>
<feature type="chain" id="PRO_5020025024" description="TIL domain-containing protein" evidence="2">
    <location>
        <begin position="30"/>
        <end position="442"/>
    </location>
</feature>
<keyword evidence="2" id="KW-0732">Signal</keyword>
<dbReference type="Pfam" id="PF01826">
    <property type="entry name" value="TIL"/>
    <property type="match status" value="1"/>
</dbReference>
<dbReference type="Gene3D" id="2.10.25.10">
    <property type="entry name" value="Laminin"/>
    <property type="match status" value="1"/>
</dbReference>
<proteinExistence type="predicted"/>
<feature type="region of interest" description="Disordered" evidence="1">
    <location>
        <begin position="37"/>
        <end position="68"/>
    </location>
</feature>
<feature type="region of interest" description="Disordered" evidence="1">
    <location>
        <begin position="208"/>
        <end position="292"/>
    </location>
</feature>
<dbReference type="OrthoDB" id="5945029at2759"/>
<dbReference type="Proteomes" id="UP000355283">
    <property type="component" value="Unassembled WGS sequence"/>
</dbReference>
<feature type="signal peptide" evidence="2">
    <location>
        <begin position="1"/>
        <end position="29"/>
    </location>
</feature>
<dbReference type="InterPro" id="IPR002919">
    <property type="entry name" value="TIL_dom"/>
</dbReference>
<gene>
    <name evidence="4" type="ORF">NSK_007402</name>
</gene>
<evidence type="ECO:0000256" key="2">
    <source>
        <dbReference type="SAM" id="SignalP"/>
    </source>
</evidence>
<evidence type="ECO:0000313" key="5">
    <source>
        <dbReference type="Proteomes" id="UP000355283"/>
    </source>
</evidence>
<keyword evidence="5" id="KW-1185">Reference proteome</keyword>
<protein>
    <recommendedName>
        <fullName evidence="3">TIL domain-containing protein</fullName>
    </recommendedName>
</protein>
<sequence length="442" mass="47508">MKARRHLTCFAALLAMGAFLTDNAPLAEAQRIRGSVSTEKADAIPPAGPAVPVQDAAPSSADLSTTVNEDEVPKTKVRVNIRRKDASKEAQNGLQEEGHQTHHVYVNKMEVKRLEEPPATGIAVGEPNPAASQHHTHHAHFEFQQRTMQSRVEEGADVREAKDELKERGIGGATHDNNHNEILDTASESDTGLNRMTLKEYLLEYGEEGRRGRKNKKSPGAASIAATDKAGARTTTPAMKIHTTQSLSSMPSPNKVESPVDSTREGAATEGTELSPIPSESGSTKNGLAGMADETKHNVQEVTKRIRKRAAEPGQERGDIDPADLEEIRARAVGDEDEEGVEAEDAAAQVPGNAVEEVRPECPGGMVYSDCGRPCTATCEHLRPVCPAVCVARCHCPHDKPIWDGENCLEEAQCRLKAKADGNQEEGANKMSGKALRGARVG</sequence>
<feature type="domain" description="TIL" evidence="3">
    <location>
        <begin position="362"/>
        <end position="414"/>
    </location>
</feature>